<dbReference type="EMBL" id="FNRY01000001">
    <property type="protein sequence ID" value="SEB74817.1"/>
    <property type="molecule type" value="Genomic_DNA"/>
</dbReference>
<organism evidence="1 2">
    <name type="scientific">Paramicrobacterium humi</name>
    <dbReference type="NCBI Taxonomy" id="640635"/>
    <lineage>
        <taxon>Bacteria</taxon>
        <taxon>Bacillati</taxon>
        <taxon>Actinomycetota</taxon>
        <taxon>Actinomycetes</taxon>
        <taxon>Micrococcales</taxon>
        <taxon>Microbacteriaceae</taxon>
        <taxon>Paramicrobacterium</taxon>
    </lineage>
</organism>
<dbReference type="Proteomes" id="UP000199183">
    <property type="component" value="Unassembled WGS sequence"/>
</dbReference>
<accession>A0A1H4LW70</accession>
<protein>
    <submittedName>
        <fullName evidence="1">Uncharacterized protein</fullName>
    </submittedName>
</protein>
<dbReference type="AlphaFoldDB" id="A0A1H4LW70"/>
<gene>
    <name evidence="1" type="ORF">SAMN04489806_1674</name>
</gene>
<evidence type="ECO:0000313" key="2">
    <source>
        <dbReference type="Proteomes" id="UP000199183"/>
    </source>
</evidence>
<keyword evidence="2" id="KW-1185">Reference proteome</keyword>
<proteinExistence type="predicted"/>
<reference evidence="1 2" key="1">
    <citation type="submission" date="2016-10" db="EMBL/GenBank/DDBJ databases">
        <authorList>
            <person name="de Groot N.N."/>
        </authorList>
    </citation>
    <scope>NUCLEOTIDE SEQUENCE [LARGE SCALE GENOMIC DNA]</scope>
    <source>
        <strain evidence="1 2">DSM 21799</strain>
    </source>
</reference>
<name>A0A1H4LW70_9MICO</name>
<evidence type="ECO:0000313" key="1">
    <source>
        <dbReference type="EMBL" id="SEB74817.1"/>
    </source>
</evidence>
<dbReference type="STRING" id="640635.SAMN04489806_1674"/>
<sequence>MSGDGIDESVMTSGVWRVRTASGAAYVLDMDRRTMVRERGLTNISASLRRDGGEAILLEILMCEVGKPMLLLIDLSWPGVMNTTRATTRVRSIEQIRLGDDPAA</sequence>